<protein>
    <recommendedName>
        <fullName evidence="1">Fungal lipase-type domain-containing protein</fullName>
    </recommendedName>
</protein>
<organism evidence="2 3">
    <name type="scientific">Flammeovirga pectinis</name>
    <dbReference type="NCBI Taxonomy" id="2494373"/>
    <lineage>
        <taxon>Bacteria</taxon>
        <taxon>Pseudomonadati</taxon>
        <taxon>Bacteroidota</taxon>
        <taxon>Cytophagia</taxon>
        <taxon>Cytophagales</taxon>
        <taxon>Flammeovirgaceae</taxon>
        <taxon>Flammeovirga</taxon>
    </lineage>
</organism>
<name>A0A3Q9FV12_9BACT</name>
<dbReference type="KEGG" id="fll:EI427_23580"/>
<evidence type="ECO:0000259" key="1">
    <source>
        <dbReference type="Pfam" id="PF01764"/>
    </source>
</evidence>
<sequence>MDPLTTASAKQFHSLNMKGFEIKYRILKKTLFVEFHPTENLLDWLSVRLKYKKRNGVHTGYLKSYFACSKELQNVIKSNKDAICTVEVIGFGIGGAIAQVFCLFMADAIDQPIKIITYDSPTPFNQLKREEFDTLINIQEHYIFGFDLIGTLPIKLFGYAFPKNQRDYRIV</sequence>
<evidence type="ECO:0000313" key="2">
    <source>
        <dbReference type="EMBL" id="AZQ65198.1"/>
    </source>
</evidence>
<dbReference type="Pfam" id="PF01764">
    <property type="entry name" value="Lipase_3"/>
    <property type="match status" value="1"/>
</dbReference>
<dbReference type="Proteomes" id="UP000267268">
    <property type="component" value="Chromosome 2"/>
</dbReference>
<dbReference type="RefSeq" id="WP_126619684.1">
    <property type="nucleotide sequence ID" value="NZ_CP034563.1"/>
</dbReference>
<dbReference type="Gene3D" id="3.40.50.1820">
    <property type="entry name" value="alpha/beta hydrolase"/>
    <property type="match status" value="1"/>
</dbReference>
<dbReference type="SUPFAM" id="SSF53474">
    <property type="entry name" value="alpha/beta-Hydrolases"/>
    <property type="match status" value="1"/>
</dbReference>
<reference evidence="2 3" key="1">
    <citation type="submission" date="2018-12" db="EMBL/GenBank/DDBJ databases">
        <title>Flammeovirga pectinis sp. nov., isolated from the gut of the Korean scallop, Patinopecten yessoensis.</title>
        <authorList>
            <person name="Bae J.-W."/>
            <person name="Jeong Y.-S."/>
            <person name="Kang W."/>
        </authorList>
    </citation>
    <scope>NUCLEOTIDE SEQUENCE [LARGE SCALE GENOMIC DNA]</scope>
    <source>
        <strain evidence="2 3">L12M1</strain>
    </source>
</reference>
<dbReference type="EMBL" id="CP034563">
    <property type="protein sequence ID" value="AZQ65198.1"/>
    <property type="molecule type" value="Genomic_DNA"/>
</dbReference>
<dbReference type="InterPro" id="IPR029058">
    <property type="entry name" value="AB_hydrolase_fold"/>
</dbReference>
<dbReference type="InterPro" id="IPR002921">
    <property type="entry name" value="Fungal_lipase-type"/>
</dbReference>
<dbReference type="OrthoDB" id="978705at2"/>
<accession>A0A3Q9FV12</accession>
<evidence type="ECO:0000313" key="3">
    <source>
        <dbReference type="Proteomes" id="UP000267268"/>
    </source>
</evidence>
<dbReference type="CDD" id="cd00741">
    <property type="entry name" value="Lipase"/>
    <property type="match status" value="1"/>
</dbReference>
<keyword evidence="3" id="KW-1185">Reference proteome</keyword>
<dbReference type="AlphaFoldDB" id="A0A3Q9FV12"/>
<feature type="domain" description="Fungal lipase-type" evidence="1">
    <location>
        <begin position="50"/>
        <end position="153"/>
    </location>
</feature>
<gene>
    <name evidence="2" type="ORF">EI427_23580</name>
</gene>
<proteinExistence type="predicted"/>
<dbReference type="GO" id="GO:0006629">
    <property type="term" value="P:lipid metabolic process"/>
    <property type="evidence" value="ECO:0007669"/>
    <property type="project" value="InterPro"/>
</dbReference>